<evidence type="ECO:0000313" key="2">
    <source>
        <dbReference type="EMBL" id="VFT88953.1"/>
    </source>
</evidence>
<accession>A0A485KUQ1</accession>
<dbReference type="SUPFAM" id="SSF48403">
    <property type="entry name" value="Ankyrin repeat"/>
    <property type="match status" value="1"/>
</dbReference>
<dbReference type="InterPro" id="IPR052050">
    <property type="entry name" value="SecEffector_AnkRepeat"/>
</dbReference>
<proteinExistence type="predicted"/>
<dbReference type="Gene3D" id="1.25.40.20">
    <property type="entry name" value="Ankyrin repeat-containing domain"/>
    <property type="match status" value="2"/>
</dbReference>
<keyword evidence="3" id="KW-1185">Reference proteome</keyword>
<dbReference type="InterPro" id="IPR036770">
    <property type="entry name" value="Ankyrin_rpt-contain_sf"/>
</dbReference>
<sequence length="345" mass="37442">MALFPPRQAAAADVLRSQDLMGCIWVYQHGLYASIRGLHRSLRPFRRWTASSSIDDAAMHSLDAVLGPYYANKDDSVARLLACDSSLRHAIASDAVFFGRIDVMAAHSLDDDDLRTAALVDLAARGGHVSMVSFLHDQGHPGCTTAALDMAAARNHFEVVAFLTTHRSEGATAAAMDDAAACGHLHMVQYLHMHRTEGCTTRAMDAAATNGHLDVVHFLHDHRAEGCTTLAMDNAAHRGHVDVVHFLHTHRHEGCTTDALDGAAAGGHLDMVRFLHFHRVEGCTTAAFDSALLNDHGDVVRFLATHRREGPTAAMRPLVADQNLYRAMEASLAEQRRHASGGLKS</sequence>
<evidence type="ECO:0000313" key="1">
    <source>
        <dbReference type="EMBL" id="KAF0697211.1"/>
    </source>
</evidence>
<dbReference type="EMBL" id="CAADRA010005360">
    <property type="protein sequence ID" value="VFT88953.1"/>
    <property type="molecule type" value="Genomic_DNA"/>
</dbReference>
<protein>
    <submittedName>
        <fullName evidence="2">Aste57867_12098 protein</fullName>
    </submittedName>
</protein>
<dbReference type="EMBL" id="VJMH01005339">
    <property type="protein sequence ID" value="KAF0697211.1"/>
    <property type="molecule type" value="Genomic_DNA"/>
</dbReference>
<dbReference type="Pfam" id="PF13637">
    <property type="entry name" value="Ank_4"/>
    <property type="match status" value="1"/>
</dbReference>
<gene>
    <name evidence="2" type="primary">Aste57867_12098</name>
    <name evidence="1" type="ORF">As57867_012053</name>
    <name evidence="2" type="ORF">ASTE57867_12098</name>
</gene>
<evidence type="ECO:0000313" key="3">
    <source>
        <dbReference type="Proteomes" id="UP000332933"/>
    </source>
</evidence>
<dbReference type="InterPro" id="IPR002110">
    <property type="entry name" value="Ankyrin_rpt"/>
</dbReference>
<dbReference type="PANTHER" id="PTHR46586:SF3">
    <property type="entry name" value="ANKYRIN REPEAT-CONTAINING PROTEIN"/>
    <property type="match status" value="1"/>
</dbReference>
<dbReference type="Proteomes" id="UP000332933">
    <property type="component" value="Unassembled WGS sequence"/>
</dbReference>
<dbReference type="OrthoDB" id="60283at2759"/>
<reference evidence="1" key="2">
    <citation type="submission" date="2019-06" db="EMBL/GenBank/DDBJ databases">
        <title>Genomics analysis of Aphanomyces spp. identifies a new class of oomycete effector associated with host adaptation.</title>
        <authorList>
            <person name="Gaulin E."/>
        </authorList>
    </citation>
    <scope>NUCLEOTIDE SEQUENCE</scope>
    <source>
        <strain evidence="1">CBS 578.67</strain>
    </source>
</reference>
<dbReference type="AlphaFoldDB" id="A0A485KUQ1"/>
<dbReference type="PANTHER" id="PTHR46586">
    <property type="entry name" value="ANKYRIN REPEAT-CONTAINING PROTEIN"/>
    <property type="match status" value="1"/>
</dbReference>
<organism evidence="2 3">
    <name type="scientific">Aphanomyces stellatus</name>
    <dbReference type="NCBI Taxonomy" id="120398"/>
    <lineage>
        <taxon>Eukaryota</taxon>
        <taxon>Sar</taxon>
        <taxon>Stramenopiles</taxon>
        <taxon>Oomycota</taxon>
        <taxon>Saprolegniomycetes</taxon>
        <taxon>Saprolegniales</taxon>
        <taxon>Verrucalvaceae</taxon>
        <taxon>Aphanomyces</taxon>
    </lineage>
</organism>
<name>A0A485KUQ1_9STRA</name>
<reference evidence="2 3" key="1">
    <citation type="submission" date="2019-03" db="EMBL/GenBank/DDBJ databases">
        <authorList>
            <person name="Gaulin E."/>
            <person name="Dumas B."/>
        </authorList>
    </citation>
    <scope>NUCLEOTIDE SEQUENCE [LARGE SCALE GENOMIC DNA]</scope>
    <source>
        <strain evidence="2">CBS 568.67</strain>
    </source>
</reference>